<dbReference type="KEGG" id="kpin:30175660"/>
<evidence type="ECO:0000313" key="3">
    <source>
        <dbReference type="Proteomes" id="UP000094020"/>
    </source>
</evidence>
<name>A0A1B9HUG0_9TREE</name>
<keyword evidence="3" id="KW-1185">Reference proteome</keyword>
<dbReference type="EMBL" id="KI894015">
    <property type="protein sequence ID" value="OCF46904.1"/>
    <property type="molecule type" value="Genomic_DNA"/>
</dbReference>
<reference evidence="2" key="2">
    <citation type="submission" date="2013-07" db="EMBL/GenBank/DDBJ databases">
        <authorList>
            <consortium name="The Broad Institute Genome Sequencing Platform"/>
            <person name="Cuomo C."/>
            <person name="Litvintseva A."/>
            <person name="Chen Y."/>
            <person name="Heitman J."/>
            <person name="Sun S."/>
            <person name="Springer D."/>
            <person name="Dromer F."/>
            <person name="Young S.K."/>
            <person name="Zeng Q."/>
            <person name="Gargeya S."/>
            <person name="Fitzgerald M."/>
            <person name="Abouelleil A."/>
            <person name="Alvarado L."/>
            <person name="Berlin A.M."/>
            <person name="Chapman S.B."/>
            <person name="Dewar J."/>
            <person name="Goldberg J."/>
            <person name="Griggs A."/>
            <person name="Gujja S."/>
            <person name="Hansen M."/>
            <person name="Howarth C."/>
            <person name="Imamovic A."/>
            <person name="Larimer J."/>
            <person name="McCowan C."/>
            <person name="Murphy C."/>
            <person name="Pearson M."/>
            <person name="Priest M."/>
            <person name="Roberts A."/>
            <person name="Saif S."/>
            <person name="Shea T."/>
            <person name="Sykes S."/>
            <person name="Wortman J."/>
            <person name="Nusbaum C."/>
            <person name="Birren B."/>
        </authorList>
    </citation>
    <scope>NUCLEOTIDE SEQUENCE</scope>
    <source>
        <strain evidence="2">CBS 10737</strain>
    </source>
</reference>
<organism evidence="1">
    <name type="scientific">Kwoniella pini CBS 10737</name>
    <dbReference type="NCBI Taxonomy" id="1296096"/>
    <lineage>
        <taxon>Eukaryota</taxon>
        <taxon>Fungi</taxon>
        <taxon>Dikarya</taxon>
        <taxon>Basidiomycota</taxon>
        <taxon>Agaricomycotina</taxon>
        <taxon>Tremellomycetes</taxon>
        <taxon>Tremellales</taxon>
        <taxon>Cryptococcaceae</taxon>
        <taxon>Kwoniella</taxon>
    </lineage>
</organism>
<sequence length="115" mass="13886">MKILLSNNTSINSINDITFGLYSKNSLNETFRRLAILIYGQELYYPRPNQIIAYKNFKKGYLNQIDKILFFKYEKLKENFKNEIKNSSLIFFEEYEKIDKQKIERNYKMGKTILF</sequence>
<dbReference type="GeneID" id="30175660"/>
<evidence type="ECO:0000313" key="2">
    <source>
        <dbReference type="EMBL" id="WWC72524.1"/>
    </source>
</evidence>
<dbReference type="EMBL" id="CP144527">
    <property type="protein sequence ID" value="WWC72524.1"/>
    <property type="molecule type" value="Genomic_DNA"/>
</dbReference>
<accession>A0A1B9HUG0</accession>
<dbReference type="STRING" id="1296096.A0A1B9HUG0"/>
<dbReference type="RefSeq" id="XP_019008123.1">
    <property type="nucleotide sequence ID" value="XM_019158985.1"/>
</dbReference>
<dbReference type="OrthoDB" id="2993351at2759"/>
<evidence type="ECO:0000313" key="1">
    <source>
        <dbReference type="EMBL" id="OCF46904.1"/>
    </source>
</evidence>
<reference evidence="2" key="4">
    <citation type="submission" date="2024-02" db="EMBL/GenBank/DDBJ databases">
        <title>Comparative genomics of Cryptococcus and Kwoniella reveals pathogenesis evolution and contrasting modes of karyotype evolution via chromosome fusion or intercentromeric recombination.</title>
        <authorList>
            <person name="Coelho M.A."/>
            <person name="David-Palma M."/>
            <person name="Shea T."/>
            <person name="Bowers K."/>
            <person name="McGinley-Smith S."/>
            <person name="Mohammad A.W."/>
            <person name="Gnirke A."/>
            <person name="Yurkov A.M."/>
            <person name="Nowrousian M."/>
            <person name="Sun S."/>
            <person name="Cuomo C.A."/>
            <person name="Heitman J."/>
        </authorList>
    </citation>
    <scope>NUCLEOTIDE SEQUENCE</scope>
    <source>
        <strain evidence="2">CBS 10737</strain>
    </source>
</reference>
<gene>
    <name evidence="1" type="ORF">I206_07291</name>
    <name evidence="2" type="ORF">I206_106486</name>
</gene>
<reference evidence="1" key="3">
    <citation type="submission" date="2016-07" db="EMBL/GenBank/DDBJ databases">
        <title>Evolution of pathogenesis and genome organization in the Tremellales.</title>
        <authorList>
            <person name="Cuomo C."/>
            <person name="Litvintseva A."/>
            <person name="Heitman J."/>
            <person name="Chen Y."/>
            <person name="Sun S."/>
            <person name="Springer D."/>
            <person name="Dromer F."/>
            <person name="Young S."/>
            <person name="Zeng Q."/>
            <person name="Chapman S."/>
            <person name="Gujja S."/>
            <person name="Saif S."/>
            <person name="Birren B."/>
        </authorList>
    </citation>
    <scope>NUCLEOTIDE SEQUENCE</scope>
    <source>
        <strain evidence="1">CBS 10737</strain>
    </source>
</reference>
<protein>
    <submittedName>
        <fullName evidence="1">Uncharacterized protein</fullName>
    </submittedName>
</protein>
<proteinExistence type="predicted"/>
<dbReference type="AlphaFoldDB" id="A0A1B9HUG0"/>
<reference evidence="1" key="1">
    <citation type="submission" date="2013-07" db="EMBL/GenBank/DDBJ databases">
        <title>The Genome Sequence of Cryptococcus pinus CBS10737.</title>
        <authorList>
            <consortium name="The Broad Institute Genome Sequencing Platform"/>
            <person name="Cuomo C."/>
            <person name="Litvintseva A."/>
            <person name="Chen Y."/>
            <person name="Heitman J."/>
            <person name="Sun S."/>
            <person name="Springer D."/>
            <person name="Dromer F."/>
            <person name="Young S.K."/>
            <person name="Zeng Q."/>
            <person name="Gargeya S."/>
            <person name="Fitzgerald M."/>
            <person name="Abouelleil A."/>
            <person name="Alvarado L."/>
            <person name="Berlin A.M."/>
            <person name="Chapman S.B."/>
            <person name="Dewar J."/>
            <person name="Goldberg J."/>
            <person name="Griggs A."/>
            <person name="Gujja S."/>
            <person name="Hansen M."/>
            <person name="Howarth C."/>
            <person name="Imamovic A."/>
            <person name="Larimer J."/>
            <person name="McCowan C."/>
            <person name="Murphy C."/>
            <person name="Pearson M."/>
            <person name="Priest M."/>
            <person name="Roberts A."/>
            <person name="Saif S."/>
            <person name="Shea T."/>
            <person name="Sykes S."/>
            <person name="Wortman J."/>
            <person name="Nusbaum C."/>
            <person name="Birren B."/>
        </authorList>
    </citation>
    <scope>NUCLEOTIDE SEQUENCE [LARGE SCALE GENOMIC DNA]</scope>
    <source>
        <strain evidence="1">CBS 10737</strain>
    </source>
</reference>
<dbReference type="Proteomes" id="UP000094020">
    <property type="component" value="Chromosome 9"/>
</dbReference>